<dbReference type="Proteomes" id="UP000694865">
    <property type="component" value="Unplaced"/>
</dbReference>
<evidence type="ECO:0000313" key="1">
    <source>
        <dbReference type="Proteomes" id="UP000694865"/>
    </source>
</evidence>
<name>A0ABM0GYC8_SACKO</name>
<reference evidence="2" key="1">
    <citation type="submission" date="2025-08" db="UniProtKB">
        <authorList>
            <consortium name="RefSeq"/>
        </authorList>
    </citation>
    <scope>IDENTIFICATION</scope>
    <source>
        <tissue evidence="2">Testes</tissue>
    </source>
</reference>
<organism evidence="1 2">
    <name type="scientific">Saccoglossus kowalevskii</name>
    <name type="common">Acorn worm</name>
    <dbReference type="NCBI Taxonomy" id="10224"/>
    <lineage>
        <taxon>Eukaryota</taxon>
        <taxon>Metazoa</taxon>
        <taxon>Hemichordata</taxon>
        <taxon>Enteropneusta</taxon>
        <taxon>Harrimaniidae</taxon>
        <taxon>Saccoglossus</taxon>
    </lineage>
</organism>
<accession>A0ABM0GYC8</accession>
<proteinExistence type="predicted"/>
<dbReference type="GeneID" id="100372790"/>
<keyword evidence="1" id="KW-1185">Reference proteome</keyword>
<evidence type="ECO:0000313" key="2">
    <source>
        <dbReference type="RefSeq" id="XP_002740102.2"/>
    </source>
</evidence>
<gene>
    <name evidence="2" type="primary">LOC100372790</name>
</gene>
<dbReference type="RefSeq" id="XP_002740102.2">
    <property type="nucleotide sequence ID" value="XM_002740056.2"/>
</dbReference>
<sequence>MTLYKEVIKFNPPGFPTNKCPAGGLASNPSSVVCFYHITDHCLVCVSATGEVATIPTCRVFNPGGRDGIDRPPKIPINDYIIGKLTKEDGRLCYMLYPKNKFNTGFKKKASNTLYVNDVHDGGVAIDVGMAKNYKKSRNWLRVRSFLDKGELIYKKKNYCGFLHVIPKPNTDHDEFEDLLSYAFNKFFVDIGIDRPPKIPINDYIIGKLTKEDGRLCYMLYPKNKFNTGFKKKASNTLYANDVHDGGVAIDVGMAKNYKKSRNWLRVRSFLDKGELIYKKKNYCGFLHVIP</sequence>
<protein>
    <submittedName>
        <fullName evidence="2">Uncharacterized protein LOC100372790</fullName>
    </submittedName>
</protein>